<keyword evidence="1" id="KW-0812">Transmembrane</keyword>
<evidence type="ECO:0000313" key="2">
    <source>
        <dbReference type="EMBL" id="ADE29718.1"/>
    </source>
</evidence>
<dbReference type="HOGENOM" id="CLU_2809716_0_0_5"/>
<evidence type="ECO:0000313" key="3">
    <source>
        <dbReference type="Proteomes" id="UP000006931"/>
    </source>
</evidence>
<proteinExistence type="predicted"/>
<gene>
    <name evidence="2" type="ORF">rpr22_CDSx207</name>
</gene>
<dbReference type="KEGG" id="rpq:rpr22_CDSx207"/>
<feature type="transmembrane region" description="Helical" evidence="1">
    <location>
        <begin position="12"/>
        <end position="33"/>
    </location>
</feature>
<keyword evidence="1" id="KW-0472">Membrane</keyword>
<evidence type="ECO:0000256" key="1">
    <source>
        <dbReference type="SAM" id="Phobius"/>
    </source>
</evidence>
<dbReference type="Proteomes" id="UP000006931">
    <property type="component" value="Chromosome"/>
</dbReference>
<protein>
    <submittedName>
        <fullName evidence="2">Uncharacterized protein</fullName>
    </submittedName>
</protein>
<name>D5AWC9_RICPP</name>
<feature type="transmembrane region" description="Helical" evidence="1">
    <location>
        <begin position="45"/>
        <end position="66"/>
    </location>
</feature>
<dbReference type="EMBL" id="CP001584">
    <property type="protein sequence ID" value="ADE29718.1"/>
    <property type="molecule type" value="Genomic_DNA"/>
</dbReference>
<sequence>MFRNIQLVAINYSCYFVTHTHYFNLLFLLLLNVSKRASQRFHSYILCYLVCVVSAFSYNDINFIYLL</sequence>
<accession>D5AWC9</accession>
<keyword evidence="1" id="KW-1133">Transmembrane helix</keyword>
<organism evidence="2 3">
    <name type="scientific">Rickettsia prowazekii (strain Rp22)</name>
    <dbReference type="NCBI Taxonomy" id="449216"/>
    <lineage>
        <taxon>Bacteria</taxon>
        <taxon>Pseudomonadati</taxon>
        <taxon>Pseudomonadota</taxon>
        <taxon>Alphaproteobacteria</taxon>
        <taxon>Rickettsiales</taxon>
        <taxon>Rickettsiaceae</taxon>
        <taxon>Rickettsieae</taxon>
        <taxon>Rickettsia</taxon>
        <taxon>typhus group</taxon>
    </lineage>
</organism>
<reference evidence="2 3" key="1">
    <citation type="journal article" date="2010" name="Genome Res.">
        <title>Genomic, proteomic, and transcriptomic analysis of virulent and avirulent Rickettsia prowazekii reveals its adaptive mutation capabilities.</title>
        <authorList>
            <person name="Bechah Y."/>
            <person name="El Karkouri K."/>
            <person name="Mediannikov O."/>
            <person name="Leroy Q."/>
            <person name="Pelletier N."/>
            <person name="Robert C."/>
            <person name="Medigue C."/>
            <person name="Mege J.L."/>
            <person name="Raoult D."/>
        </authorList>
    </citation>
    <scope>NUCLEOTIDE SEQUENCE [LARGE SCALE GENOMIC DNA]</scope>
    <source>
        <strain evidence="2 3">Rp22</strain>
    </source>
</reference>
<dbReference type="AlphaFoldDB" id="D5AWC9"/>